<proteinExistence type="predicted"/>
<dbReference type="STRING" id="571298.SAMN04488026_100441"/>
<name>A0A1G8LGD8_9RHOB</name>
<keyword evidence="2" id="KW-0808">Transferase</keyword>
<dbReference type="RefSeq" id="WP_093149356.1">
    <property type="nucleotide sequence ID" value="NZ_FNEK01000004.1"/>
</dbReference>
<organism evidence="2 3">
    <name type="scientific">Aliiruegeria lutimaris</name>
    <dbReference type="NCBI Taxonomy" id="571298"/>
    <lineage>
        <taxon>Bacteria</taxon>
        <taxon>Pseudomonadati</taxon>
        <taxon>Pseudomonadota</taxon>
        <taxon>Alphaproteobacteria</taxon>
        <taxon>Rhodobacterales</taxon>
        <taxon>Roseobacteraceae</taxon>
        <taxon>Aliiruegeria</taxon>
    </lineage>
</organism>
<dbReference type="InterPro" id="IPR041698">
    <property type="entry name" value="Methyltransf_25"/>
</dbReference>
<accession>A0A1G8LGD8</accession>
<evidence type="ECO:0000313" key="2">
    <source>
        <dbReference type="EMBL" id="SDI54708.1"/>
    </source>
</evidence>
<dbReference type="Proteomes" id="UP000199382">
    <property type="component" value="Unassembled WGS sequence"/>
</dbReference>
<dbReference type="Pfam" id="PF13649">
    <property type="entry name" value="Methyltransf_25"/>
    <property type="match status" value="1"/>
</dbReference>
<dbReference type="AlphaFoldDB" id="A0A1G8LGD8"/>
<evidence type="ECO:0000259" key="1">
    <source>
        <dbReference type="Pfam" id="PF13649"/>
    </source>
</evidence>
<sequence>MDLTAFFTLHKDLPREGPGLPEDVRWAVELAGTHGEARICDAGCGPGADTVTLAEMLPEAWIDALDLHAPFAEATAARCARFGPRVKAWAGSMAELTGPYDLIWCAGAMYFLGVTEALSAWRKALTRSGKVAFSEPVLLGGDEPQAVRDFWADYPGITEEAGIVERVEQAGYRVLGRRLIIGEPWEAYYAPMEARIAELRAEPVSEALEGVLAEGEAEIAQWRAAPERIAYLLCVVAPA</sequence>
<protein>
    <submittedName>
        <fullName evidence="2">Methyltransferase domain</fullName>
    </submittedName>
</protein>
<dbReference type="GO" id="GO:0032259">
    <property type="term" value="P:methylation"/>
    <property type="evidence" value="ECO:0007669"/>
    <property type="project" value="UniProtKB-KW"/>
</dbReference>
<evidence type="ECO:0000313" key="3">
    <source>
        <dbReference type="Proteomes" id="UP000199382"/>
    </source>
</evidence>
<keyword evidence="2" id="KW-0489">Methyltransferase</keyword>
<feature type="domain" description="Methyltransferase" evidence="1">
    <location>
        <begin position="39"/>
        <end position="129"/>
    </location>
</feature>
<dbReference type="InterPro" id="IPR029063">
    <property type="entry name" value="SAM-dependent_MTases_sf"/>
</dbReference>
<dbReference type="GO" id="GO:0008168">
    <property type="term" value="F:methyltransferase activity"/>
    <property type="evidence" value="ECO:0007669"/>
    <property type="project" value="UniProtKB-KW"/>
</dbReference>
<reference evidence="2 3" key="1">
    <citation type="submission" date="2016-10" db="EMBL/GenBank/DDBJ databases">
        <authorList>
            <person name="de Groot N.N."/>
        </authorList>
    </citation>
    <scope>NUCLEOTIDE SEQUENCE [LARGE SCALE GENOMIC DNA]</scope>
    <source>
        <strain evidence="2 3">DSM 25294</strain>
    </source>
</reference>
<dbReference type="OrthoDB" id="9808480at2"/>
<dbReference type="Gene3D" id="3.40.50.150">
    <property type="entry name" value="Vaccinia Virus protein VP39"/>
    <property type="match status" value="1"/>
</dbReference>
<dbReference type="SUPFAM" id="SSF53335">
    <property type="entry name" value="S-adenosyl-L-methionine-dependent methyltransferases"/>
    <property type="match status" value="1"/>
</dbReference>
<gene>
    <name evidence="2" type="ORF">SAMN04488026_100441</name>
</gene>
<dbReference type="EMBL" id="FNEK01000004">
    <property type="protein sequence ID" value="SDI54708.1"/>
    <property type="molecule type" value="Genomic_DNA"/>
</dbReference>
<dbReference type="CDD" id="cd02440">
    <property type="entry name" value="AdoMet_MTases"/>
    <property type="match status" value="1"/>
</dbReference>
<keyword evidence="3" id="KW-1185">Reference proteome</keyword>